<evidence type="ECO:0000256" key="3">
    <source>
        <dbReference type="ARBA" id="ARBA00022833"/>
    </source>
</evidence>
<protein>
    <recommendedName>
        <fullName evidence="7">C3H1-type domain-containing protein</fullName>
    </recommendedName>
</protein>
<dbReference type="Proteomes" id="UP000436088">
    <property type="component" value="Unassembled WGS sequence"/>
</dbReference>
<keyword evidence="5" id="KW-0238">DNA-binding</keyword>
<evidence type="ECO:0000256" key="1">
    <source>
        <dbReference type="ARBA" id="ARBA00022723"/>
    </source>
</evidence>
<dbReference type="GO" id="GO:0003677">
    <property type="term" value="F:DNA binding"/>
    <property type="evidence" value="ECO:0007669"/>
    <property type="project" value="UniProtKB-KW"/>
</dbReference>
<dbReference type="InterPro" id="IPR000571">
    <property type="entry name" value="Znf_CCCH"/>
</dbReference>
<accession>A0A6A2Z1A5</accession>
<gene>
    <name evidence="8" type="ORF">F3Y22_tig00111105pilonHSYRG00576</name>
</gene>
<dbReference type="PANTHER" id="PTHR24009:SF11">
    <property type="entry name" value="ZINC FINGER CCCH DOMAIN-CONTAINING PROTEIN 53-LIKE"/>
    <property type="match status" value="1"/>
</dbReference>
<dbReference type="GO" id="GO:0008270">
    <property type="term" value="F:zinc ion binding"/>
    <property type="evidence" value="ECO:0007669"/>
    <property type="project" value="UniProtKB-KW"/>
</dbReference>
<dbReference type="PANTHER" id="PTHR24009">
    <property type="entry name" value="RNA-BINDING (RRM/RBD/RNP MOTIFS)"/>
    <property type="match status" value="1"/>
</dbReference>
<feature type="domain" description="C3H1-type" evidence="7">
    <location>
        <begin position="276"/>
        <end position="306"/>
    </location>
</feature>
<feature type="zinc finger region" description="C3H1-type" evidence="6">
    <location>
        <begin position="276"/>
        <end position="306"/>
    </location>
</feature>
<organism evidence="8 9">
    <name type="scientific">Hibiscus syriacus</name>
    <name type="common">Rose of Sharon</name>
    <dbReference type="NCBI Taxonomy" id="106335"/>
    <lineage>
        <taxon>Eukaryota</taxon>
        <taxon>Viridiplantae</taxon>
        <taxon>Streptophyta</taxon>
        <taxon>Embryophyta</taxon>
        <taxon>Tracheophyta</taxon>
        <taxon>Spermatophyta</taxon>
        <taxon>Magnoliopsida</taxon>
        <taxon>eudicotyledons</taxon>
        <taxon>Gunneridae</taxon>
        <taxon>Pentapetalae</taxon>
        <taxon>rosids</taxon>
        <taxon>malvids</taxon>
        <taxon>Malvales</taxon>
        <taxon>Malvaceae</taxon>
        <taxon>Malvoideae</taxon>
        <taxon>Hibiscus</taxon>
    </lineage>
</organism>
<sequence length="366" mass="40490">MVCPNPVRYDVVPLKEDGDTGTMIGLHESTNVAVIELFVEVHNISDVMGLSRNVIGNSSQMAFGIGGASASTKYGARSIHTNSGKDEETEEPILAGDDNVCGGGAPDLTINKVLASYQSTPHMYKIDYDVMRALESQNMSYLTPYYMSPTRKPYMRSVLIMVHSASGRSKCPKFNGTMLRSSQVIIPTRFLDLERGYQYTMKHGDDKGVPFQVPDTFPAWEQYGDNWGTYRRCATVAGLDLASMANPTGGYVDSLLHRRSFSVSGLCLGAEDLNSGLGFQPCLYFARGFCKNGSSCRFIYGDHCVESATNMTELEQCQELLRLKYLQQQQQKLAASSSPFLPDGASFPYNKCVTFLLQQQQNETHR</sequence>
<comment type="caution">
    <text evidence="8">The sequence shown here is derived from an EMBL/GenBank/DDBJ whole genome shotgun (WGS) entry which is preliminary data.</text>
</comment>
<dbReference type="EMBL" id="VEPZ02001236">
    <property type="protein sequence ID" value="KAE8684852.1"/>
    <property type="molecule type" value="Genomic_DNA"/>
</dbReference>
<dbReference type="AlphaFoldDB" id="A0A6A2Z1A5"/>
<evidence type="ECO:0000313" key="9">
    <source>
        <dbReference type="Proteomes" id="UP000436088"/>
    </source>
</evidence>
<keyword evidence="4" id="KW-0694">RNA-binding</keyword>
<evidence type="ECO:0000256" key="2">
    <source>
        <dbReference type="ARBA" id="ARBA00022771"/>
    </source>
</evidence>
<dbReference type="GO" id="GO:0003723">
    <property type="term" value="F:RNA binding"/>
    <property type="evidence" value="ECO:0007669"/>
    <property type="project" value="UniProtKB-KW"/>
</dbReference>
<keyword evidence="2 6" id="KW-0863">Zinc-finger</keyword>
<evidence type="ECO:0000256" key="5">
    <source>
        <dbReference type="ARBA" id="ARBA00023125"/>
    </source>
</evidence>
<evidence type="ECO:0000259" key="7">
    <source>
        <dbReference type="PROSITE" id="PS50103"/>
    </source>
</evidence>
<keyword evidence="1 6" id="KW-0479">Metal-binding</keyword>
<proteinExistence type="predicted"/>
<name>A0A6A2Z1A5_HIBSY</name>
<keyword evidence="3 6" id="KW-0862">Zinc</keyword>
<evidence type="ECO:0000256" key="4">
    <source>
        <dbReference type="ARBA" id="ARBA00022884"/>
    </source>
</evidence>
<evidence type="ECO:0000256" key="6">
    <source>
        <dbReference type="PROSITE-ProRule" id="PRU00723"/>
    </source>
</evidence>
<reference evidence="8" key="1">
    <citation type="submission" date="2019-09" db="EMBL/GenBank/DDBJ databases">
        <title>Draft genome information of white flower Hibiscus syriacus.</title>
        <authorList>
            <person name="Kim Y.-M."/>
        </authorList>
    </citation>
    <scope>NUCLEOTIDE SEQUENCE [LARGE SCALE GENOMIC DNA]</scope>
    <source>
        <strain evidence="8">YM2019G1</strain>
    </source>
</reference>
<evidence type="ECO:0000313" key="8">
    <source>
        <dbReference type="EMBL" id="KAE8684852.1"/>
    </source>
</evidence>
<dbReference type="PROSITE" id="PS50103">
    <property type="entry name" value="ZF_C3H1"/>
    <property type="match status" value="1"/>
</dbReference>
<keyword evidence="9" id="KW-1185">Reference proteome</keyword>